<dbReference type="Gene3D" id="1.10.520.40">
    <property type="entry name" value="CRISPR-associated protein Cse2"/>
    <property type="match status" value="1"/>
</dbReference>
<evidence type="ECO:0000313" key="3">
    <source>
        <dbReference type="Proteomes" id="UP000305778"/>
    </source>
</evidence>
<comment type="caution">
    <text evidence="2">The sequence shown here is derived from an EMBL/GenBank/DDBJ whole genome shotgun (WGS) entry which is preliminary data.</text>
</comment>
<dbReference type="EMBL" id="SUMC01000101">
    <property type="protein sequence ID" value="TJZ99595.1"/>
    <property type="molecule type" value="Genomic_DNA"/>
</dbReference>
<feature type="region of interest" description="Disordered" evidence="1">
    <location>
        <begin position="77"/>
        <end position="105"/>
    </location>
</feature>
<name>A0A4U0RTY7_9ACTN</name>
<reference evidence="2 3" key="1">
    <citation type="submission" date="2019-04" db="EMBL/GenBank/DDBJ databases">
        <title>Streptomyces oryziradicis sp. nov., a novel actinomycete isolated from rhizosphere soil of rice (Oryza sativa L.).</title>
        <authorList>
            <person name="Li C."/>
        </authorList>
    </citation>
    <scope>NUCLEOTIDE SEQUENCE [LARGE SCALE GENOMIC DNA]</scope>
    <source>
        <strain evidence="2 3">NEAU-C40</strain>
    </source>
</reference>
<keyword evidence="3" id="KW-1185">Reference proteome</keyword>
<dbReference type="InterPro" id="IPR013382">
    <property type="entry name" value="CRISPR-assoc_prot_Cse2"/>
</dbReference>
<sequence length="208" mass="23381">MITTEQRRAHYDTFATTDVPLLCASPGFRADLRSGRGREVTQCPRMHRHLARLVAGYGACRAHYTVASLIALRRPAPRPAPAAPTGPLAQDRDTDPGPSADSAIAWTERPWRSRPNLGASLADAVRRRGMRPGPTEDRLHLLTRLSEDLLHPRLPRLIDHLLDSGAGVDWPVLLEDLAWWEWDREAVTLRWLDSYYLALPLPAHAQER</sequence>
<dbReference type="AlphaFoldDB" id="A0A4U0RTY7"/>
<gene>
    <name evidence="2" type="ORF">FCI23_45105</name>
</gene>
<dbReference type="NCBIfam" id="TIGR02548">
    <property type="entry name" value="casB_cse2"/>
    <property type="match status" value="1"/>
</dbReference>
<dbReference type="OrthoDB" id="4195769at2"/>
<evidence type="ECO:0000313" key="2">
    <source>
        <dbReference type="EMBL" id="TJZ99595.1"/>
    </source>
</evidence>
<proteinExistence type="predicted"/>
<protein>
    <submittedName>
        <fullName evidence="2">CRISPR-associated protein Cse2</fullName>
    </submittedName>
</protein>
<dbReference type="InterPro" id="IPR038287">
    <property type="entry name" value="Cse2_sf"/>
</dbReference>
<dbReference type="Pfam" id="PF09485">
    <property type="entry name" value="CRISPR_Cse2"/>
    <property type="match status" value="1"/>
</dbReference>
<dbReference type="RefSeq" id="WP_136729848.1">
    <property type="nucleotide sequence ID" value="NZ_SUMC01000101.1"/>
</dbReference>
<accession>A0A4U0RTY7</accession>
<organism evidence="2 3">
    <name type="scientific">Actinacidiphila oryziradicis</name>
    <dbReference type="NCBI Taxonomy" id="2571141"/>
    <lineage>
        <taxon>Bacteria</taxon>
        <taxon>Bacillati</taxon>
        <taxon>Actinomycetota</taxon>
        <taxon>Actinomycetes</taxon>
        <taxon>Kitasatosporales</taxon>
        <taxon>Streptomycetaceae</taxon>
        <taxon>Actinacidiphila</taxon>
    </lineage>
</organism>
<evidence type="ECO:0000256" key="1">
    <source>
        <dbReference type="SAM" id="MobiDB-lite"/>
    </source>
</evidence>
<dbReference type="Proteomes" id="UP000305778">
    <property type="component" value="Unassembled WGS sequence"/>
</dbReference>